<dbReference type="Pfam" id="PF00534">
    <property type="entry name" value="Glycos_transf_1"/>
    <property type="match status" value="1"/>
</dbReference>
<sequence length="381" mass="41078">MRIAHFCDSHPGRPDGVIRSTEMQVRLLRAAGHQVDLYRPGPLLRPGVRSIPVPSRQVRVGLPFTPRPADIVHAQTTGPIGMTGFRAAAGWRVPLVVTWHTDLMAYADLFAEIPIGAAWCALRLDLGWSPREFGELTRPGRVRRLRLEALGRAMFARMTVAIAPSDKTAAGFAAFAPAAAIRVLPTPVTTAGPRLSRPRGDVVLAVGRGTAEKNPELLLQAFRRVLAARPAARLIMVGVRQQRRHLHRRITALGLGGHVEVHPPVPYEQVTAFYRAADVLAFTSTTDTQSLVLAEAEAAGLPVVVVDRGLTTRPGETGAGRFACDPTPDALATGLLRMLVDDGLRATTIRDGLAAASAYTPDVFVNRLLAIYELALSARRG</sequence>
<dbReference type="EMBL" id="FONV01000004">
    <property type="protein sequence ID" value="SFE86285.1"/>
    <property type="molecule type" value="Genomic_DNA"/>
</dbReference>
<evidence type="ECO:0000256" key="1">
    <source>
        <dbReference type="ARBA" id="ARBA00022676"/>
    </source>
</evidence>
<dbReference type="OrthoDB" id="9802525at2"/>
<dbReference type="Proteomes" id="UP000199645">
    <property type="component" value="Unassembled WGS sequence"/>
</dbReference>
<dbReference type="PANTHER" id="PTHR45947:SF3">
    <property type="entry name" value="SULFOQUINOVOSYL TRANSFERASE SQD2"/>
    <property type="match status" value="1"/>
</dbReference>
<name>A0A1I2E0A7_9ACTN</name>
<gene>
    <name evidence="5" type="ORF">SAMN05421541_104105</name>
</gene>
<evidence type="ECO:0000259" key="4">
    <source>
        <dbReference type="Pfam" id="PF13579"/>
    </source>
</evidence>
<dbReference type="STRING" id="35752.SAMN05421541_104105"/>
<evidence type="ECO:0000259" key="3">
    <source>
        <dbReference type="Pfam" id="PF00534"/>
    </source>
</evidence>
<dbReference type="Gene3D" id="3.40.50.2000">
    <property type="entry name" value="Glycogen Phosphorylase B"/>
    <property type="match status" value="2"/>
</dbReference>
<dbReference type="AlphaFoldDB" id="A0A1I2E0A7"/>
<dbReference type="InterPro" id="IPR028098">
    <property type="entry name" value="Glyco_trans_4-like_N"/>
</dbReference>
<organism evidence="5 6">
    <name type="scientific">Actinoplanes philippinensis</name>
    <dbReference type="NCBI Taxonomy" id="35752"/>
    <lineage>
        <taxon>Bacteria</taxon>
        <taxon>Bacillati</taxon>
        <taxon>Actinomycetota</taxon>
        <taxon>Actinomycetes</taxon>
        <taxon>Micromonosporales</taxon>
        <taxon>Micromonosporaceae</taxon>
        <taxon>Actinoplanes</taxon>
    </lineage>
</organism>
<evidence type="ECO:0000313" key="6">
    <source>
        <dbReference type="Proteomes" id="UP000199645"/>
    </source>
</evidence>
<feature type="domain" description="Glycosyl transferase family 1" evidence="3">
    <location>
        <begin position="200"/>
        <end position="349"/>
    </location>
</feature>
<proteinExistence type="predicted"/>
<dbReference type="PANTHER" id="PTHR45947">
    <property type="entry name" value="SULFOQUINOVOSYL TRANSFERASE SQD2"/>
    <property type="match status" value="1"/>
</dbReference>
<dbReference type="Pfam" id="PF13579">
    <property type="entry name" value="Glyco_trans_4_4"/>
    <property type="match status" value="1"/>
</dbReference>
<feature type="domain" description="Glycosyltransferase subfamily 4-like N-terminal" evidence="4">
    <location>
        <begin position="16"/>
        <end position="185"/>
    </location>
</feature>
<accession>A0A1I2E0A7</accession>
<evidence type="ECO:0000256" key="2">
    <source>
        <dbReference type="ARBA" id="ARBA00022679"/>
    </source>
</evidence>
<keyword evidence="2 5" id="KW-0808">Transferase</keyword>
<protein>
    <submittedName>
        <fullName evidence="5">Glycosyltransferase involved in cell wall bisynthesis</fullName>
    </submittedName>
</protein>
<dbReference type="GO" id="GO:1901137">
    <property type="term" value="P:carbohydrate derivative biosynthetic process"/>
    <property type="evidence" value="ECO:0007669"/>
    <property type="project" value="UniProtKB-ARBA"/>
</dbReference>
<evidence type="ECO:0000313" key="5">
    <source>
        <dbReference type="EMBL" id="SFE86285.1"/>
    </source>
</evidence>
<dbReference type="InterPro" id="IPR001296">
    <property type="entry name" value="Glyco_trans_1"/>
</dbReference>
<dbReference type="RefSeq" id="WP_093612699.1">
    <property type="nucleotide sequence ID" value="NZ_BOMT01000034.1"/>
</dbReference>
<keyword evidence="1" id="KW-0328">Glycosyltransferase</keyword>
<reference evidence="5 6" key="1">
    <citation type="submission" date="2016-10" db="EMBL/GenBank/DDBJ databases">
        <authorList>
            <person name="de Groot N.N."/>
        </authorList>
    </citation>
    <scope>NUCLEOTIDE SEQUENCE [LARGE SCALE GENOMIC DNA]</scope>
    <source>
        <strain evidence="5 6">DSM 43019</strain>
    </source>
</reference>
<dbReference type="GO" id="GO:0016757">
    <property type="term" value="F:glycosyltransferase activity"/>
    <property type="evidence" value="ECO:0007669"/>
    <property type="project" value="UniProtKB-KW"/>
</dbReference>
<keyword evidence="6" id="KW-1185">Reference proteome</keyword>
<dbReference type="SUPFAM" id="SSF53756">
    <property type="entry name" value="UDP-Glycosyltransferase/glycogen phosphorylase"/>
    <property type="match status" value="1"/>
</dbReference>
<dbReference type="InterPro" id="IPR050194">
    <property type="entry name" value="Glycosyltransferase_grp1"/>
</dbReference>